<name>D2V006_NAEGR</name>
<dbReference type="KEGG" id="ngr:NAEGRDRAFT_62126"/>
<dbReference type="GO" id="GO:0006633">
    <property type="term" value="P:fatty acid biosynthetic process"/>
    <property type="evidence" value="ECO:0007669"/>
    <property type="project" value="InterPro"/>
</dbReference>
<sequence length="395" mass="45038">MFKRNQRLSLCMRLKNYQQIGGGTINYCYSTDLKSKVLTVYMFTGQGSQHSRMFSDIDSIHPLMKTKTCQSIFFNGTESDEEIMNSFRDFSFPVLRNLNVENIENPPTSLAQPLILIQSILLFERYRELLSKTSRNEEIACMLGHSLGEFTALAACGGVSIEEAIKLVNVRGKSMERNITKEQETDMGMRAIINIPLQLMSDIEKYFTSTNQKESLCPCCDMANINTPQQVVLSGLKSDMDRQISMWQENYKCKLRAIPLNVHLPFHSKYLEPVSIDISNAYDEIDTGNIVRKLQHPIVANTNAKFVNTFAEIKALSIHQVHKPVLWNMSIQSIIEHVRREYHTKDTTPTTLRFIEFGPQKKLEPMISKCCSGGNGLNIESLSFNTLSDVNNYFQ</sequence>
<dbReference type="STRING" id="5762.D2V006"/>
<dbReference type="OrthoDB" id="541883at2759"/>
<keyword evidence="3" id="KW-1185">Reference proteome</keyword>
<dbReference type="Gene3D" id="3.40.366.10">
    <property type="entry name" value="Malonyl-Coenzyme A Acyl Carrier Protein, domain 2"/>
    <property type="match status" value="1"/>
</dbReference>
<dbReference type="GeneID" id="8858940"/>
<dbReference type="InterPro" id="IPR050858">
    <property type="entry name" value="Mal-CoA-ACP_Trans/PKS_FabD"/>
</dbReference>
<dbReference type="Pfam" id="PF00698">
    <property type="entry name" value="Acyl_transf_1"/>
    <property type="match status" value="1"/>
</dbReference>
<dbReference type="InterPro" id="IPR001227">
    <property type="entry name" value="Ac_transferase_dom_sf"/>
</dbReference>
<evidence type="ECO:0000313" key="3">
    <source>
        <dbReference type="Proteomes" id="UP000006671"/>
    </source>
</evidence>
<accession>D2V006</accession>
<dbReference type="PANTHER" id="PTHR42681:SF6">
    <property type="entry name" value="BLL0263 PROTEIN"/>
    <property type="match status" value="1"/>
</dbReference>
<dbReference type="VEuPathDB" id="AmoebaDB:NAEGRDRAFT_62126"/>
<reference evidence="2 3" key="1">
    <citation type="journal article" date="2010" name="Cell">
        <title>The genome of Naegleria gruberi illuminates early eukaryotic versatility.</title>
        <authorList>
            <person name="Fritz-Laylin L.K."/>
            <person name="Prochnik S.E."/>
            <person name="Ginger M.L."/>
            <person name="Dacks J.B."/>
            <person name="Carpenter M.L."/>
            <person name="Field M.C."/>
            <person name="Kuo A."/>
            <person name="Paredez A."/>
            <person name="Chapman J."/>
            <person name="Pham J."/>
            <person name="Shu S."/>
            <person name="Neupane R."/>
            <person name="Cipriano M."/>
            <person name="Mancuso J."/>
            <person name="Tu H."/>
            <person name="Salamov A."/>
            <person name="Lindquist E."/>
            <person name="Shapiro H."/>
            <person name="Lucas S."/>
            <person name="Grigoriev I.V."/>
            <person name="Cande W.Z."/>
            <person name="Fulton C."/>
            <person name="Rokhsar D.S."/>
            <person name="Dawson S.C."/>
        </authorList>
    </citation>
    <scope>NUCLEOTIDE SEQUENCE [LARGE SCALE GENOMIC DNA]</scope>
    <source>
        <strain evidence="2 3">NEG-M</strain>
    </source>
</reference>
<dbReference type="GO" id="GO:0005835">
    <property type="term" value="C:fatty acid synthase complex"/>
    <property type="evidence" value="ECO:0007669"/>
    <property type="project" value="InterPro"/>
</dbReference>
<dbReference type="OMA" id="WQENYKC"/>
<dbReference type="InterPro" id="IPR003965">
    <property type="entry name" value="Fatty_acid_synthase"/>
</dbReference>
<protein>
    <submittedName>
        <fullName evidence="2">Predicted protein</fullName>
    </submittedName>
</protein>
<dbReference type="EMBL" id="GG738846">
    <property type="protein sequence ID" value="EFC50025.1"/>
    <property type="molecule type" value="Genomic_DNA"/>
</dbReference>
<dbReference type="GO" id="GO:0004314">
    <property type="term" value="F:[acyl-carrier-protein] S-malonyltransferase activity"/>
    <property type="evidence" value="ECO:0007669"/>
    <property type="project" value="TreeGrafter"/>
</dbReference>
<evidence type="ECO:0000259" key="1">
    <source>
        <dbReference type="SMART" id="SM00827"/>
    </source>
</evidence>
<evidence type="ECO:0000313" key="2">
    <source>
        <dbReference type="EMBL" id="EFC50025.1"/>
    </source>
</evidence>
<dbReference type="InterPro" id="IPR014043">
    <property type="entry name" value="Acyl_transferase_dom"/>
</dbReference>
<dbReference type="RefSeq" id="XP_002682769.1">
    <property type="nucleotide sequence ID" value="XM_002682723.1"/>
</dbReference>
<dbReference type="InterPro" id="IPR016036">
    <property type="entry name" value="Malonyl_transacylase_ACP-bd"/>
</dbReference>
<dbReference type="SUPFAM" id="SSF55048">
    <property type="entry name" value="Probable ACP-binding domain of malonyl-CoA ACP transacylase"/>
    <property type="match status" value="1"/>
</dbReference>
<dbReference type="eggNOG" id="KOG2926">
    <property type="taxonomic scope" value="Eukaryota"/>
</dbReference>
<dbReference type="GO" id="GO:0005829">
    <property type="term" value="C:cytosol"/>
    <property type="evidence" value="ECO:0007669"/>
    <property type="project" value="TreeGrafter"/>
</dbReference>
<dbReference type="InterPro" id="IPR016035">
    <property type="entry name" value="Acyl_Trfase/lysoPLipase"/>
</dbReference>
<dbReference type="FunCoup" id="D2V006">
    <property type="interactions" value="245"/>
</dbReference>
<dbReference type="InParanoid" id="D2V006"/>
<dbReference type="Proteomes" id="UP000006671">
    <property type="component" value="Unassembled WGS sequence"/>
</dbReference>
<dbReference type="Gene3D" id="3.30.70.250">
    <property type="entry name" value="Malonyl-CoA ACP transacylase, ACP-binding"/>
    <property type="match status" value="1"/>
</dbReference>
<dbReference type="PRINTS" id="PR01483">
    <property type="entry name" value="FASYNTHASE"/>
</dbReference>
<organism evidence="3">
    <name type="scientific">Naegleria gruberi</name>
    <name type="common">Amoeba</name>
    <dbReference type="NCBI Taxonomy" id="5762"/>
    <lineage>
        <taxon>Eukaryota</taxon>
        <taxon>Discoba</taxon>
        <taxon>Heterolobosea</taxon>
        <taxon>Tetramitia</taxon>
        <taxon>Eutetramitia</taxon>
        <taxon>Vahlkampfiidae</taxon>
        <taxon>Naegleria</taxon>
    </lineage>
</organism>
<dbReference type="SUPFAM" id="SSF52151">
    <property type="entry name" value="FabD/lysophospholipase-like"/>
    <property type="match status" value="1"/>
</dbReference>
<proteinExistence type="predicted"/>
<dbReference type="AlphaFoldDB" id="D2V006"/>
<dbReference type="GO" id="GO:0004312">
    <property type="term" value="F:fatty acid synthase activity"/>
    <property type="evidence" value="ECO:0007669"/>
    <property type="project" value="InterPro"/>
</dbReference>
<gene>
    <name evidence="2" type="ORF">NAEGRDRAFT_62126</name>
</gene>
<dbReference type="SMART" id="SM00827">
    <property type="entry name" value="PKS_AT"/>
    <property type="match status" value="1"/>
</dbReference>
<feature type="domain" description="Malonyl-CoA:ACP transacylase (MAT)" evidence="1">
    <location>
        <begin position="42"/>
        <end position="384"/>
    </location>
</feature>
<dbReference type="PANTHER" id="PTHR42681">
    <property type="entry name" value="MALONYL-COA-ACYL CARRIER PROTEIN TRANSACYLASE, MITOCHONDRIAL"/>
    <property type="match status" value="1"/>
</dbReference>